<dbReference type="Proteomes" id="UP000011086">
    <property type="component" value="Unassembled WGS sequence"/>
</dbReference>
<proteinExistence type="predicted"/>
<dbReference type="AlphaFoldDB" id="A0AA97PQV7"/>
<evidence type="ECO:0000313" key="2">
    <source>
        <dbReference type="EMBL" id="ELQ43741.1"/>
    </source>
</evidence>
<keyword evidence="1" id="KW-0472">Membrane</keyword>
<gene>
    <name evidence="2" type="ORF">OOU_Y34scaffold00138g20</name>
</gene>
<organism evidence="2">
    <name type="scientific">Pyricularia oryzae (strain Y34)</name>
    <name type="common">Rice blast fungus</name>
    <name type="synonym">Magnaporthe oryzae</name>
    <dbReference type="NCBI Taxonomy" id="1143189"/>
    <lineage>
        <taxon>Eukaryota</taxon>
        <taxon>Fungi</taxon>
        <taxon>Dikarya</taxon>
        <taxon>Ascomycota</taxon>
        <taxon>Pezizomycotina</taxon>
        <taxon>Sordariomycetes</taxon>
        <taxon>Sordariomycetidae</taxon>
        <taxon>Magnaporthales</taxon>
        <taxon>Pyriculariaceae</taxon>
        <taxon>Pyricularia</taxon>
    </lineage>
</organism>
<dbReference type="EMBL" id="JH793220">
    <property type="protein sequence ID" value="ELQ43741.1"/>
    <property type="molecule type" value="Genomic_DNA"/>
</dbReference>
<protein>
    <submittedName>
        <fullName evidence="2">Uncharacterized protein</fullName>
    </submittedName>
</protein>
<name>A0AA97PQV7_PYRO3</name>
<keyword evidence="1" id="KW-1133">Transmembrane helix</keyword>
<sequence>MDTFSSTNNVCRYIGVYSQFQIFLFNFVPQIMVQLMAVATVSTFLIFQADK</sequence>
<accession>A0AA97PQV7</accession>
<feature type="transmembrane region" description="Helical" evidence="1">
    <location>
        <begin position="20"/>
        <end position="47"/>
    </location>
</feature>
<evidence type="ECO:0000256" key="1">
    <source>
        <dbReference type="SAM" id="Phobius"/>
    </source>
</evidence>
<reference evidence="2" key="1">
    <citation type="journal article" date="2012" name="PLoS Genet.">
        <title>Comparative analysis of the genomes of two field isolates of the rice blast fungus Magnaporthe oryzae.</title>
        <authorList>
            <person name="Xue M."/>
            <person name="Yang J."/>
            <person name="Li Z."/>
            <person name="Hu S."/>
            <person name="Yao N."/>
            <person name="Dean R.A."/>
            <person name="Zhao W."/>
            <person name="Shen M."/>
            <person name="Zhang H."/>
            <person name="Li C."/>
            <person name="Liu L."/>
            <person name="Cao L."/>
            <person name="Xu X."/>
            <person name="Xing Y."/>
            <person name="Hsiang T."/>
            <person name="Zhang Z."/>
            <person name="Xu J.R."/>
            <person name="Peng Y.L."/>
        </authorList>
    </citation>
    <scope>NUCLEOTIDE SEQUENCE</scope>
    <source>
        <strain evidence="2">Y34</strain>
    </source>
</reference>
<keyword evidence="1" id="KW-0812">Transmembrane</keyword>